<comment type="subcellular location">
    <subcellularLocation>
        <location evidence="1">Nucleus</location>
    </subcellularLocation>
</comment>
<dbReference type="Proteomes" id="UP000054217">
    <property type="component" value="Unassembled WGS sequence"/>
</dbReference>
<proteinExistence type="predicted"/>
<keyword evidence="6" id="KW-1185">Reference proteome</keyword>
<sequence>MSNQHSNSSDSPTSEVASNNTSPAQLVTSLTSNDFDTQTSYSHDTPSRLSIDLPRSGATSKGGCWTCRLRRKKCDEQREGDSCHTCNRLKIKCLGWGSKRPDWMRDKQAVEAYKADIKAQLTRAGMIRGQPKPPVVQAKAVSSSVFTAQQYQGSSSSGPHTTSDPMPTPSLIFDDPSQSLNLGESSTMMSALGRGAVMGDIERTADVYTGSSSTSRHSPCGLPPQFDHNFSQLSTHSPFTPPPSIPPSHHSPHDLLHFTPTFPSTSTFNQEIDAAAVSSHSPQFEHVLYYFQRVCRIQFPFASTAAENITYSLVKQNPHSPLTDALCALASLHDICIRAAGGIEPSTVENSQAFAFYDNAYAQLHHNRQGVLNEIDANAALHLLSFSTFSGGATEWQPMFDIVNEWFLRTGIMAHDNPKLAIMNMSSAARLALKSTMWLDVMSTVTSLAVPRYLQLYRRLYLGRGGFWAASGRCTPEELDTRVESLTGCPDEILLGIAEISSLECWKVQEMRKGTLSTRELIRRGDILERHLRTECEPACAPEADQTRLHPGSVMSGDPTTTGLPRTASPADVTRQLVAKIFRETALVYLYTVLNGSYPGAQYFIGIPEIMQSVDVVIQLLRQLPGSVMDQGLLFPIYLAGCLTDDAVQRDALRTRLLGIHDGFRNVHQAVRVLEAVWHRRDNRSGAVEWRDLLHVQGRHRLLLV</sequence>
<dbReference type="InterPro" id="IPR001138">
    <property type="entry name" value="Zn2Cys6_DnaBD"/>
</dbReference>
<dbReference type="HOGENOM" id="CLU_013536_0_0_1"/>
<dbReference type="InterPro" id="IPR021858">
    <property type="entry name" value="Fun_TF"/>
</dbReference>
<keyword evidence="2" id="KW-0539">Nucleus</keyword>
<gene>
    <name evidence="5" type="ORF">M404DRAFT_119566</name>
</gene>
<dbReference type="InParanoid" id="A0A0C3PZ94"/>
<dbReference type="OrthoDB" id="5419315at2759"/>
<dbReference type="SUPFAM" id="SSF57701">
    <property type="entry name" value="Zn2/Cys6 DNA-binding domain"/>
    <property type="match status" value="1"/>
</dbReference>
<dbReference type="InterPro" id="IPR036864">
    <property type="entry name" value="Zn2-C6_fun-type_DNA-bd_sf"/>
</dbReference>
<dbReference type="Pfam" id="PF11951">
    <property type="entry name" value="Fungal_trans_2"/>
    <property type="match status" value="1"/>
</dbReference>
<dbReference type="AlphaFoldDB" id="A0A0C3PZ94"/>
<name>A0A0C3PZ94_PISTI</name>
<evidence type="ECO:0000256" key="1">
    <source>
        <dbReference type="ARBA" id="ARBA00004123"/>
    </source>
</evidence>
<reference evidence="5 6" key="1">
    <citation type="submission" date="2014-04" db="EMBL/GenBank/DDBJ databases">
        <authorList>
            <consortium name="DOE Joint Genome Institute"/>
            <person name="Kuo A."/>
            <person name="Kohler A."/>
            <person name="Costa M.D."/>
            <person name="Nagy L.G."/>
            <person name="Floudas D."/>
            <person name="Copeland A."/>
            <person name="Barry K.W."/>
            <person name="Cichocki N."/>
            <person name="Veneault-Fourrey C."/>
            <person name="LaButti K."/>
            <person name="Lindquist E.A."/>
            <person name="Lipzen A."/>
            <person name="Lundell T."/>
            <person name="Morin E."/>
            <person name="Murat C."/>
            <person name="Sun H."/>
            <person name="Tunlid A."/>
            <person name="Henrissat B."/>
            <person name="Grigoriev I.V."/>
            <person name="Hibbett D.S."/>
            <person name="Martin F."/>
            <person name="Nordberg H.P."/>
            <person name="Cantor M.N."/>
            <person name="Hua S.X."/>
        </authorList>
    </citation>
    <scope>NUCLEOTIDE SEQUENCE [LARGE SCALE GENOMIC DNA]</scope>
    <source>
        <strain evidence="5 6">Marx 270</strain>
    </source>
</reference>
<feature type="region of interest" description="Disordered" evidence="3">
    <location>
        <begin position="1"/>
        <end position="53"/>
    </location>
</feature>
<dbReference type="PROSITE" id="PS00463">
    <property type="entry name" value="ZN2_CY6_FUNGAL_1"/>
    <property type="match status" value="1"/>
</dbReference>
<dbReference type="PANTHER" id="PTHR37534">
    <property type="entry name" value="TRANSCRIPTIONAL ACTIVATOR PROTEIN UGA3"/>
    <property type="match status" value="1"/>
</dbReference>
<reference evidence="6" key="2">
    <citation type="submission" date="2015-01" db="EMBL/GenBank/DDBJ databases">
        <title>Evolutionary Origins and Diversification of the Mycorrhizal Mutualists.</title>
        <authorList>
            <consortium name="DOE Joint Genome Institute"/>
            <consortium name="Mycorrhizal Genomics Consortium"/>
            <person name="Kohler A."/>
            <person name="Kuo A."/>
            <person name="Nagy L.G."/>
            <person name="Floudas D."/>
            <person name="Copeland A."/>
            <person name="Barry K.W."/>
            <person name="Cichocki N."/>
            <person name="Veneault-Fourrey C."/>
            <person name="LaButti K."/>
            <person name="Lindquist E.A."/>
            <person name="Lipzen A."/>
            <person name="Lundell T."/>
            <person name="Morin E."/>
            <person name="Murat C."/>
            <person name="Riley R."/>
            <person name="Ohm R."/>
            <person name="Sun H."/>
            <person name="Tunlid A."/>
            <person name="Henrissat B."/>
            <person name="Grigoriev I.V."/>
            <person name="Hibbett D.S."/>
            <person name="Martin F."/>
        </authorList>
    </citation>
    <scope>NUCLEOTIDE SEQUENCE [LARGE SCALE GENOMIC DNA]</scope>
    <source>
        <strain evidence="6">Marx 270</strain>
    </source>
</reference>
<feature type="region of interest" description="Disordered" evidence="3">
    <location>
        <begin position="547"/>
        <end position="568"/>
    </location>
</feature>
<dbReference type="SMART" id="SM00066">
    <property type="entry name" value="GAL4"/>
    <property type="match status" value="1"/>
</dbReference>
<dbReference type="GO" id="GO:0005634">
    <property type="term" value="C:nucleus"/>
    <property type="evidence" value="ECO:0007669"/>
    <property type="project" value="UniProtKB-SubCell"/>
</dbReference>
<organism evidence="5 6">
    <name type="scientific">Pisolithus tinctorius Marx 270</name>
    <dbReference type="NCBI Taxonomy" id="870435"/>
    <lineage>
        <taxon>Eukaryota</taxon>
        <taxon>Fungi</taxon>
        <taxon>Dikarya</taxon>
        <taxon>Basidiomycota</taxon>
        <taxon>Agaricomycotina</taxon>
        <taxon>Agaricomycetes</taxon>
        <taxon>Agaricomycetidae</taxon>
        <taxon>Boletales</taxon>
        <taxon>Sclerodermatineae</taxon>
        <taxon>Pisolithaceae</taxon>
        <taxon>Pisolithus</taxon>
    </lineage>
</organism>
<feature type="region of interest" description="Disordered" evidence="3">
    <location>
        <begin position="147"/>
        <end position="183"/>
    </location>
</feature>
<dbReference type="STRING" id="870435.A0A0C3PZ94"/>
<dbReference type="CDD" id="cd00067">
    <property type="entry name" value="GAL4"/>
    <property type="match status" value="1"/>
</dbReference>
<dbReference type="PROSITE" id="PS50048">
    <property type="entry name" value="ZN2_CY6_FUNGAL_2"/>
    <property type="match status" value="1"/>
</dbReference>
<dbReference type="PANTHER" id="PTHR37534:SF46">
    <property type="entry name" value="ZN(II)2CYS6 TRANSCRIPTION FACTOR (EUROFUNG)"/>
    <property type="match status" value="1"/>
</dbReference>
<dbReference type="GO" id="GO:0008270">
    <property type="term" value="F:zinc ion binding"/>
    <property type="evidence" value="ECO:0007669"/>
    <property type="project" value="InterPro"/>
</dbReference>
<evidence type="ECO:0000313" key="5">
    <source>
        <dbReference type="EMBL" id="KIO15151.1"/>
    </source>
</evidence>
<evidence type="ECO:0000256" key="2">
    <source>
        <dbReference type="ARBA" id="ARBA00023242"/>
    </source>
</evidence>
<feature type="compositionally biased region" description="Polar residues" evidence="3">
    <location>
        <begin position="147"/>
        <end position="165"/>
    </location>
</feature>
<evidence type="ECO:0000313" key="6">
    <source>
        <dbReference type="Proteomes" id="UP000054217"/>
    </source>
</evidence>
<protein>
    <recommendedName>
        <fullName evidence="4">Zn(2)-C6 fungal-type domain-containing protein</fullName>
    </recommendedName>
</protein>
<dbReference type="GO" id="GO:0000981">
    <property type="term" value="F:DNA-binding transcription factor activity, RNA polymerase II-specific"/>
    <property type="evidence" value="ECO:0007669"/>
    <property type="project" value="InterPro"/>
</dbReference>
<evidence type="ECO:0000259" key="4">
    <source>
        <dbReference type="PROSITE" id="PS50048"/>
    </source>
</evidence>
<evidence type="ECO:0000256" key="3">
    <source>
        <dbReference type="SAM" id="MobiDB-lite"/>
    </source>
</evidence>
<feature type="compositionally biased region" description="Polar residues" evidence="3">
    <location>
        <begin position="1"/>
        <end position="48"/>
    </location>
</feature>
<dbReference type="EMBL" id="KN831944">
    <property type="protein sequence ID" value="KIO15151.1"/>
    <property type="molecule type" value="Genomic_DNA"/>
</dbReference>
<feature type="domain" description="Zn(2)-C6 fungal-type" evidence="4">
    <location>
        <begin position="63"/>
        <end position="93"/>
    </location>
</feature>
<accession>A0A0C3PZ94</accession>